<protein>
    <submittedName>
        <fullName evidence="3">Peptidylprolyl isomerase</fullName>
    </submittedName>
</protein>
<dbReference type="RefSeq" id="WP_058386597.1">
    <property type="nucleotide sequence ID" value="NZ_CP013661.2"/>
</dbReference>
<dbReference type="InterPro" id="IPR027304">
    <property type="entry name" value="Trigger_fact/SurA_dom_sf"/>
</dbReference>
<organism evidence="3 4">
    <name type="scientific">Planococcus kocurii</name>
    <dbReference type="NCBI Taxonomy" id="1374"/>
    <lineage>
        <taxon>Bacteria</taxon>
        <taxon>Bacillati</taxon>
        <taxon>Bacillota</taxon>
        <taxon>Bacilli</taxon>
        <taxon>Bacillales</taxon>
        <taxon>Caryophanaceae</taxon>
        <taxon>Planococcus</taxon>
    </lineage>
</organism>
<gene>
    <name evidence="3" type="ORF">AUO94_15610</name>
</gene>
<dbReference type="InterPro" id="IPR050245">
    <property type="entry name" value="PrsA_foldase"/>
</dbReference>
<evidence type="ECO:0000313" key="4">
    <source>
        <dbReference type="Proteomes" id="UP000065533"/>
    </source>
</evidence>
<accession>A0ABM5X007</accession>
<feature type="signal peptide" evidence="2">
    <location>
        <begin position="1"/>
        <end position="22"/>
    </location>
</feature>
<dbReference type="Proteomes" id="UP000065533">
    <property type="component" value="Chromosome"/>
</dbReference>
<evidence type="ECO:0000256" key="2">
    <source>
        <dbReference type="SAM" id="SignalP"/>
    </source>
</evidence>
<dbReference type="EMBL" id="CP013661">
    <property type="protein sequence ID" value="ALS79956.1"/>
    <property type="molecule type" value="Genomic_DNA"/>
</dbReference>
<keyword evidence="4" id="KW-1185">Reference proteome</keyword>
<feature type="region of interest" description="Disordered" evidence="1">
    <location>
        <begin position="24"/>
        <end position="51"/>
    </location>
</feature>
<keyword evidence="2" id="KW-0732">Signal</keyword>
<dbReference type="PANTHER" id="PTHR47245">
    <property type="entry name" value="PEPTIDYLPROLYL ISOMERASE"/>
    <property type="match status" value="1"/>
</dbReference>
<keyword evidence="3" id="KW-0413">Isomerase</keyword>
<feature type="chain" id="PRO_5047201925" evidence="2">
    <location>
        <begin position="23"/>
        <end position="245"/>
    </location>
</feature>
<dbReference type="PROSITE" id="PS51257">
    <property type="entry name" value="PROKAR_LIPOPROTEIN"/>
    <property type="match status" value="1"/>
</dbReference>
<dbReference type="Gene3D" id="1.10.4030.10">
    <property type="entry name" value="Porin chaperone SurA, peptide-binding domain"/>
    <property type="match status" value="1"/>
</dbReference>
<name>A0ABM5X007_9BACL</name>
<evidence type="ECO:0000256" key="1">
    <source>
        <dbReference type="SAM" id="MobiDB-lite"/>
    </source>
</evidence>
<dbReference type="Pfam" id="PF13624">
    <property type="entry name" value="SurA_N_3"/>
    <property type="match status" value="1"/>
</dbReference>
<dbReference type="SUPFAM" id="SSF109998">
    <property type="entry name" value="Triger factor/SurA peptide-binding domain-like"/>
    <property type="match status" value="1"/>
</dbReference>
<evidence type="ECO:0000313" key="3">
    <source>
        <dbReference type="EMBL" id="ALS79956.1"/>
    </source>
</evidence>
<sequence>MMKKMKFVFAPILLLLTLGACSDQEETKSEENTAPETTEETAGENTPTESALELPEQKDVVVVVNEEEILGKVYNSVARQLESSLTAQGQNVSEDENAALVKEQALSVLIGNKVILQDAAKKGYQADEKIVEECLEELKGQFESTEVMDKALKETGFTLADMEVQLREQSIYEQYVAEEVTAGEVTDEEVKTAYEGFAETSEEEAPAFEEMEPTIRTSLEEQKTQEAVVVQIEELKKTAEIEVNI</sequence>
<dbReference type="GO" id="GO:0016853">
    <property type="term" value="F:isomerase activity"/>
    <property type="evidence" value="ECO:0007669"/>
    <property type="project" value="UniProtKB-KW"/>
</dbReference>
<proteinExistence type="predicted"/>
<reference evidence="3" key="1">
    <citation type="submission" date="2016-01" db="EMBL/GenBank/DDBJ databases">
        <title>Complete genome of Planococcus kocurri type strain.</title>
        <authorList>
            <person name="See-Too W.S."/>
        </authorList>
    </citation>
    <scope>NUCLEOTIDE SEQUENCE [LARGE SCALE GENOMIC DNA]</scope>
    <source>
        <strain evidence="3">ATCC 43650</strain>
    </source>
</reference>
<dbReference type="PANTHER" id="PTHR47245:SF2">
    <property type="entry name" value="PEPTIDYL-PROLYL CIS-TRANS ISOMERASE HP_0175-RELATED"/>
    <property type="match status" value="1"/>
</dbReference>